<organism evidence="1 2">
    <name type="scientific">Chitinophaga hostae</name>
    <dbReference type="NCBI Taxonomy" id="2831022"/>
    <lineage>
        <taxon>Bacteria</taxon>
        <taxon>Pseudomonadati</taxon>
        <taxon>Bacteroidota</taxon>
        <taxon>Chitinophagia</taxon>
        <taxon>Chitinophagales</taxon>
        <taxon>Chitinophagaceae</taxon>
        <taxon>Chitinophaga</taxon>
    </lineage>
</organism>
<protein>
    <submittedName>
        <fullName evidence="1">Uncharacterized protein</fullName>
    </submittedName>
</protein>
<comment type="caution">
    <text evidence="1">The sequence shown here is derived from an EMBL/GenBank/DDBJ whole genome shotgun (WGS) entry which is preliminary data.</text>
</comment>
<dbReference type="Proteomes" id="UP000676386">
    <property type="component" value="Unassembled WGS sequence"/>
</dbReference>
<accession>A0ABS5J460</accession>
<keyword evidence="2" id="KW-1185">Reference proteome</keyword>
<gene>
    <name evidence="1" type="ORF">KE626_21970</name>
</gene>
<dbReference type="EMBL" id="JAGTXB010000011">
    <property type="protein sequence ID" value="MBS0030008.1"/>
    <property type="molecule type" value="Genomic_DNA"/>
</dbReference>
<proteinExistence type="predicted"/>
<evidence type="ECO:0000313" key="1">
    <source>
        <dbReference type="EMBL" id="MBS0030008.1"/>
    </source>
</evidence>
<name>A0ABS5J460_9BACT</name>
<evidence type="ECO:0000313" key="2">
    <source>
        <dbReference type="Proteomes" id="UP000676386"/>
    </source>
</evidence>
<dbReference type="RefSeq" id="WP_211975140.1">
    <property type="nucleotide sequence ID" value="NZ_CBFHAM010000017.1"/>
</dbReference>
<sequence>MLHFKYTPLISFDVAHSYYKDKHAADAAYTLLPSTIAVMESYGLKAKQSNGTLKLYLKRDENNQPFVPLDTVIDLYFGIQIKTDLLNITSSFGKGRYWFSNLKEDGTYQQQLTLTAANELPEIARQQKMFNFPAGTVASLTLKRPAAVPGGWINVSTTTVDALSGAAKVTVQEPGLYLFEKKLTGGGTDTGKIILSDEMVQQANNWSILHLQLKPGDDNLVFSLTLGARKSKWQYYLVEPTDRGGSTVDASKLTISYSAAASSRYPANVAITKKLPPYLPAEKNYIDGLKADGKIKEVYLFESQTDMEILDGEQPVVKLNKDMGGEVGHIAIPDRSMKNTTIIYKL</sequence>
<reference evidence="1 2" key="1">
    <citation type="submission" date="2021-04" db="EMBL/GenBank/DDBJ databases">
        <title>Chitinophaga sp. nov., isolated from the rhizosphere soil.</title>
        <authorList>
            <person name="He S."/>
        </authorList>
    </citation>
    <scope>NUCLEOTIDE SEQUENCE [LARGE SCALE GENOMIC DNA]</scope>
    <source>
        <strain evidence="1 2">2R12</strain>
    </source>
</reference>